<dbReference type="CDD" id="cd14978">
    <property type="entry name" value="7tmA_FMRFamide_R-like"/>
    <property type="match status" value="1"/>
</dbReference>
<dbReference type="PANTHER" id="PTHR46273:SF4">
    <property type="entry name" value="AT19640P"/>
    <property type="match status" value="1"/>
</dbReference>
<reference evidence="7" key="1">
    <citation type="submission" date="2022-11" db="EMBL/GenBank/DDBJ databases">
        <title>Centuries of genome instability and evolution in soft-shell clam transmissible cancer (bioRxiv).</title>
        <authorList>
            <person name="Hart S.F.M."/>
            <person name="Yonemitsu M.A."/>
            <person name="Giersch R.M."/>
            <person name="Beal B.F."/>
            <person name="Arriagada G."/>
            <person name="Davis B.W."/>
            <person name="Ostrander E.A."/>
            <person name="Goff S.P."/>
            <person name="Metzger M.J."/>
        </authorList>
    </citation>
    <scope>NUCLEOTIDE SEQUENCE</scope>
    <source>
        <strain evidence="7">MELC-2E11</strain>
        <tissue evidence="7">Siphon/mantle</tissue>
    </source>
</reference>
<feature type="transmembrane region" description="Helical" evidence="5">
    <location>
        <begin position="35"/>
        <end position="58"/>
    </location>
</feature>
<dbReference type="Gene3D" id="1.20.1070.10">
    <property type="entry name" value="Rhodopsin 7-helix transmembrane proteins"/>
    <property type="match status" value="1"/>
</dbReference>
<dbReference type="SUPFAM" id="SSF81321">
    <property type="entry name" value="Family A G protein-coupled receptor-like"/>
    <property type="match status" value="1"/>
</dbReference>
<protein>
    <submittedName>
        <fullName evidence="7">DMSR1-like protein</fullName>
    </submittedName>
</protein>
<dbReference type="EMBL" id="CP111020">
    <property type="protein sequence ID" value="WAR14428.1"/>
    <property type="molecule type" value="Genomic_DNA"/>
</dbReference>
<evidence type="ECO:0000256" key="4">
    <source>
        <dbReference type="ARBA" id="ARBA00023136"/>
    </source>
</evidence>
<sequence>MFEADVKMATNVTTPSSEQIEPSALAVFGGWFTSIHGYSSLTVCFFGIPTNLINITVLSRKDMRNPTNALLCWLAVADLLTMIPYVPFVIHFYCAFDPYDSSPDKFTFPWAVYMLFLINFVATTHTISNWLGVSLAVFRFVQLRSTSKGTVAKRRLYSTIQKVIAGIYVCSCVVLVPNYMTNKIVEHHDNETNKTAFFIEDIKLGTNDTKPIVLVNVLTYSILTKIVPCILMTVFSGSLLISLNLNGRQRRRRLSVTSNKVRRESRQAKTTRMLLVVIILFLLTEFPHGLLILISTVIPDFYYSVYSPLGDLMDLLALVNNAINFLLYCIMSTQFRTKFLQIHGKDSTYNILENDIYYNLK</sequence>
<feature type="transmembrane region" description="Helical" evidence="5">
    <location>
        <begin position="159"/>
        <end position="180"/>
    </location>
</feature>
<evidence type="ECO:0000256" key="5">
    <source>
        <dbReference type="SAM" id="Phobius"/>
    </source>
</evidence>
<keyword evidence="2 5" id="KW-0812">Transmembrane</keyword>
<keyword evidence="8" id="KW-1185">Reference proteome</keyword>
<dbReference type="InterPro" id="IPR017452">
    <property type="entry name" value="GPCR_Rhodpsn_7TM"/>
</dbReference>
<dbReference type="InterPro" id="IPR019427">
    <property type="entry name" value="7TM_GPCR_serpentine_rcpt_Srw"/>
</dbReference>
<comment type="subcellular location">
    <subcellularLocation>
        <location evidence="1">Membrane</location>
    </subcellularLocation>
</comment>
<feature type="transmembrane region" description="Helical" evidence="5">
    <location>
        <begin position="70"/>
        <end position="90"/>
    </location>
</feature>
<feature type="transmembrane region" description="Helical" evidence="5">
    <location>
        <begin position="273"/>
        <end position="295"/>
    </location>
</feature>
<evidence type="ECO:0000256" key="1">
    <source>
        <dbReference type="ARBA" id="ARBA00004370"/>
    </source>
</evidence>
<feature type="domain" description="G-protein coupled receptors family 1 profile" evidence="6">
    <location>
        <begin position="50"/>
        <end position="328"/>
    </location>
</feature>
<evidence type="ECO:0000313" key="8">
    <source>
        <dbReference type="Proteomes" id="UP001164746"/>
    </source>
</evidence>
<keyword evidence="4 5" id="KW-0472">Membrane</keyword>
<feature type="transmembrane region" description="Helical" evidence="5">
    <location>
        <begin position="110"/>
        <end position="138"/>
    </location>
</feature>
<dbReference type="InterPro" id="IPR000276">
    <property type="entry name" value="GPCR_Rhodpsn"/>
</dbReference>
<organism evidence="7 8">
    <name type="scientific">Mya arenaria</name>
    <name type="common">Soft-shell clam</name>
    <dbReference type="NCBI Taxonomy" id="6604"/>
    <lineage>
        <taxon>Eukaryota</taxon>
        <taxon>Metazoa</taxon>
        <taxon>Spiralia</taxon>
        <taxon>Lophotrochozoa</taxon>
        <taxon>Mollusca</taxon>
        <taxon>Bivalvia</taxon>
        <taxon>Autobranchia</taxon>
        <taxon>Heteroconchia</taxon>
        <taxon>Euheterodonta</taxon>
        <taxon>Imparidentia</taxon>
        <taxon>Neoheterodontei</taxon>
        <taxon>Myida</taxon>
        <taxon>Myoidea</taxon>
        <taxon>Myidae</taxon>
        <taxon>Mya</taxon>
    </lineage>
</organism>
<gene>
    <name evidence="7" type="ORF">MAR_004533</name>
</gene>
<evidence type="ECO:0000256" key="3">
    <source>
        <dbReference type="ARBA" id="ARBA00022989"/>
    </source>
</evidence>
<keyword evidence="3 5" id="KW-1133">Transmembrane helix</keyword>
<dbReference type="PROSITE" id="PS50262">
    <property type="entry name" value="G_PROTEIN_RECEP_F1_2"/>
    <property type="match status" value="1"/>
</dbReference>
<feature type="transmembrane region" description="Helical" evidence="5">
    <location>
        <begin position="315"/>
        <end position="335"/>
    </location>
</feature>
<evidence type="ECO:0000313" key="7">
    <source>
        <dbReference type="EMBL" id="WAR14428.1"/>
    </source>
</evidence>
<dbReference type="PANTHER" id="PTHR46273">
    <property type="entry name" value="MYOSUPPRESSIN RECEPTOR 1, ISOFORM B-RELATED"/>
    <property type="match status" value="1"/>
</dbReference>
<accession>A0ABY7EWT9</accession>
<evidence type="ECO:0000259" key="6">
    <source>
        <dbReference type="PROSITE" id="PS50262"/>
    </source>
</evidence>
<evidence type="ECO:0000256" key="2">
    <source>
        <dbReference type="ARBA" id="ARBA00022692"/>
    </source>
</evidence>
<name>A0ABY7EWT9_MYAAR</name>
<dbReference type="Proteomes" id="UP001164746">
    <property type="component" value="Chromosome 9"/>
</dbReference>
<proteinExistence type="predicted"/>
<dbReference type="PRINTS" id="PR00237">
    <property type="entry name" value="GPCRRHODOPSN"/>
</dbReference>
<feature type="transmembrane region" description="Helical" evidence="5">
    <location>
        <begin position="222"/>
        <end position="245"/>
    </location>
</feature>
<feature type="non-terminal residue" evidence="7">
    <location>
        <position position="361"/>
    </location>
</feature>
<dbReference type="Pfam" id="PF10324">
    <property type="entry name" value="7TM_GPCR_Srw"/>
    <property type="match status" value="1"/>
</dbReference>
<dbReference type="InterPro" id="IPR053219">
    <property type="entry name" value="GPCR_Dmsr-1"/>
</dbReference>